<dbReference type="EMBL" id="LT615244">
    <property type="protein sequence ID" value="SCO66321.1"/>
    <property type="molecule type" value="Genomic_DNA"/>
</dbReference>
<accession>A0A1G4GUN7</accession>
<name>A0A1G4GUN7_PLAVI</name>
<proteinExistence type="predicted"/>
<protein>
    <submittedName>
        <fullName evidence="3">VIR protein</fullName>
    </submittedName>
</protein>
<evidence type="ECO:0000256" key="1">
    <source>
        <dbReference type="SAM" id="MobiDB-lite"/>
    </source>
</evidence>
<keyword evidence="2" id="KW-1133">Transmembrane helix</keyword>
<feature type="transmembrane region" description="Helical" evidence="2">
    <location>
        <begin position="362"/>
        <end position="385"/>
    </location>
</feature>
<organism evidence="3 4">
    <name type="scientific">Plasmodium vivax</name>
    <name type="common">malaria parasite P. vivax</name>
    <dbReference type="NCBI Taxonomy" id="5855"/>
    <lineage>
        <taxon>Eukaryota</taxon>
        <taxon>Sar</taxon>
        <taxon>Alveolata</taxon>
        <taxon>Apicomplexa</taxon>
        <taxon>Aconoidasida</taxon>
        <taxon>Haemosporida</taxon>
        <taxon>Plasmodiidae</taxon>
        <taxon>Plasmodium</taxon>
        <taxon>Plasmodium (Plasmodium)</taxon>
    </lineage>
</organism>
<gene>
    <name evidence="3" type="ORF">PVT01_060029800</name>
</gene>
<dbReference type="InterPro" id="IPR008780">
    <property type="entry name" value="Plasmodium_Vir"/>
</dbReference>
<keyword evidence="2" id="KW-0472">Membrane</keyword>
<dbReference type="Proteomes" id="UP000196402">
    <property type="component" value="Chromosome 6"/>
</dbReference>
<feature type="region of interest" description="Disordered" evidence="1">
    <location>
        <begin position="412"/>
        <end position="431"/>
    </location>
</feature>
<evidence type="ECO:0000256" key="2">
    <source>
        <dbReference type="SAM" id="Phobius"/>
    </source>
</evidence>
<dbReference type="VEuPathDB" id="PlasmoDB:PVPAM_060034700"/>
<reference evidence="3 4" key="1">
    <citation type="submission" date="2016-07" db="EMBL/GenBank/DDBJ databases">
        <authorList>
            <consortium name="Pathogen Informatics"/>
        </authorList>
    </citation>
    <scope>NUCLEOTIDE SEQUENCE [LARGE SCALE GENOMIC DNA]</scope>
</reference>
<sequence>MEETITSPQLKALPSYEFYQKLINEKNLNDVNNVCSDVLNTYTKDSWTYKLCGQLIKNVELLRDDSDDTFRKKHCFDINYWLYDEVYKKLKSTDKESDFQGIINLFNVIWKKFTVHSYSVKNGKEVCFPNKTLFRDNFLPYIKQVKNFLDYIENYNFIKGEIGKSTYYACQTYFDYLKERIPLFFSFEPLCRMLGSNICTDYIQGYFLYDPRKVFTNYELSKLYIQSWWNPCYKKVLDVFYDFQKSPTEFIARYNKYVLPFSNNPSQQKVNLAHGGEVKPPSAAANLQAGAVKAAPVDVEPQAVTAQPTRITVPLTSESVTIATDTVQTAEIPSEVHSDDGILSRLKNEQGFPLIKIATCGFFSVLLIKILISALSKFTPLGNLFSRKRKRIKRDFLYNNYPVDGDSILGSYDRSSTSSDESGHSIAYTPM</sequence>
<dbReference type="VEuPathDB" id="PlasmoDB:PVP01_0623600"/>
<keyword evidence="2" id="KW-0812">Transmembrane</keyword>
<dbReference type="AlphaFoldDB" id="A0A1G4GUN7"/>
<dbReference type="Pfam" id="PF05795">
    <property type="entry name" value="Plasmodium_Vir"/>
    <property type="match status" value="1"/>
</dbReference>
<dbReference type="VEuPathDB" id="PlasmoDB:PVW1_060030000"/>
<dbReference type="VEuPathDB" id="PlasmoDB:PVX_110822"/>
<evidence type="ECO:0000313" key="4">
    <source>
        <dbReference type="Proteomes" id="UP000196402"/>
    </source>
</evidence>
<evidence type="ECO:0000313" key="3">
    <source>
        <dbReference type="EMBL" id="SCO66321.1"/>
    </source>
</evidence>